<evidence type="ECO:0000313" key="2">
    <source>
        <dbReference type="Proteomes" id="UP000306584"/>
    </source>
</evidence>
<dbReference type="EMBL" id="QZBD01000351">
    <property type="protein sequence ID" value="THY18189.1"/>
    <property type="molecule type" value="Genomic_DNA"/>
</dbReference>
<dbReference type="Proteomes" id="UP000306584">
    <property type="component" value="Unassembled WGS sequence"/>
</dbReference>
<sequence>MSNEPAIGTIHDYAGSNNPYIRGLYDEVYDYLLRLAEAWRPPTIRIGDLDSKFPGYAKGAQEASEMFGTCIQDLEDVLDVLDGLLNRGITTTLPDRFGNDKDPTTAGGMARTHAHQLATARRLKMRLGMTADETREADVRNCRAQISDAVHHFQDMQDAAYDLSEKYWVLLNQAGYESDDCLWRGRHVVPSIRRSTAAT</sequence>
<protein>
    <submittedName>
        <fullName evidence="1">Uncharacterized protein</fullName>
    </submittedName>
</protein>
<reference evidence="1 2" key="1">
    <citation type="submission" date="2018-10" db="EMBL/GenBank/DDBJ databases">
        <title>Fifty Aureobasidium pullulans genomes reveal a recombining polyextremotolerant generalist.</title>
        <authorList>
            <person name="Gostincar C."/>
            <person name="Turk M."/>
            <person name="Zajc J."/>
            <person name="Gunde-Cimerman N."/>
        </authorList>
    </citation>
    <scope>NUCLEOTIDE SEQUENCE [LARGE SCALE GENOMIC DNA]</scope>
    <source>
        <strain evidence="1 2">EXF-6604</strain>
    </source>
</reference>
<organism evidence="1 2">
    <name type="scientific">Aureobasidium pullulans</name>
    <name type="common">Black yeast</name>
    <name type="synonym">Pullularia pullulans</name>
    <dbReference type="NCBI Taxonomy" id="5580"/>
    <lineage>
        <taxon>Eukaryota</taxon>
        <taxon>Fungi</taxon>
        <taxon>Dikarya</taxon>
        <taxon>Ascomycota</taxon>
        <taxon>Pezizomycotina</taxon>
        <taxon>Dothideomycetes</taxon>
        <taxon>Dothideomycetidae</taxon>
        <taxon>Dothideales</taxon>
        <taxon>Saccotheciaceae</taxon>
        <taxon>Aureobasidium</taxon>
    </lineage>
</organism>
<gene>
    <name evidence="1" type="ORF">D6D01_07331</name>
</gene>
<name>A0A4S9KR63_AURPU</name>
<comment type="caution">
    <text evidence="1">The sequence shown here is derived from an EMBL/GenBank/DDBJ whole genome shotgun (WGS) entry which is preliminary data.</text>
</comment>
<evidence type="ECO:0000313" key="1">
    <source>
        <dbReference type="EMBL" id="THY18189.1"/>
    </source>
</evidence>
<proteinExistence type="predicted"/>
<accession>A0A4S9KR63</accession>
<dbReference type="AlphaFoldDB" id="A0A4S9KR63"/>